<dbReference type="Proteomes" id="UP000256269">
    <property type="component" value="Unassembled WGS sequence"/>
</dbReference>
<dbReference type="RefSeq" id="WP_211353096.1">
    <property type="nucleotide sequence ID" value="NZ_CP144375.1"/>
</dbReference>
<evidence type="ECO:0000313" key="1">
    <source>
        <dbReference type="EMBL" id="REH46966.1"/>
    </source>
</evidence>
<dbReference type="AlphaFoldDB" id="A0A3E0HL76"/>
<dbReference type="Pfam" id="PF14014">
    <property type="entry name" value="DUF4230"/>
    <property type="match status" value="1"/>
</dbReference>
<accession>A0A3E0HL76</accession>
<name>A0A3E0HL76_9PSEU</name>
<protein>
    <submittedName>
        <fullName evidence="1">Uncharacterized protein DUF4230</fullName>
    </submittedName>
</protein>
<reference evidence="1 2" key="1">
    <citation type="submission" date="2018-08" db="EMBL/GenBank/DDBJ databases">
        <title>Genomic Encyclopedia of Archaeal and Bacterial Type Strains, Phase II (KMG-II): from individual species to whole genera.</title>
        <authorList>
            <person name="Goeker M."/>
        </authorList>
    </citation>
    <scope>NUCLEOTIDE SEQUENCE [LARGE SCALE GENOMIC DNA]</scope>
    <source>
        <strain evidence="1 2">DSM 45791</strain>
    </source>
</reference>
<keyword evidence="2" id="KW-1185">Reference proteome</keyword>
<organism evidence="1 2">
    <name type="scientific">Kutzneria buriramensis</name>
    <dbReference type="NCBI Taxonomy" id="1045776"/>
    <lineage>
        <taxon>Bacteria</taxon>
        <taxon>Bacillati</taxon>
        <taxon>Actinomycetota</taxon>
        <taxon>Actinomycetes</taxon>
        <taxon>Pseudonocardiales</taxon>
        <taxon>Pseudonocardiaceae</taxon>
        <taxon>Kutzneria</taxon>
    </lineage>
</organism>
<sequence length="217" mass="23256">MGTWHKRAVAAIVAAIVLLGAVLVGSAVQLLPQLRNPFADTTQERSGPVLLQSIVQMSRYEAASGTFQVVVDISSGNSFLPSFLEGSDTMFVGVGTVNAYVDFSHLTGNAVHVSDDRLSATIALDHAQLAPAALDVKQSYVYAQQQGLFTRINDFLNGNPNSQQALYELAQRDIQQAAGKSELTADAERNTKAMLVSLLESLGFKNVTVTFGRPNTN</sequence>
<comment type="caution">
    <text evidence="1">The sequence shown here is derived from an EMBL/GenBank/DDBJ whole genome shotgun (WGS) entry which is preliminary data.</text>
</comment>
<evidence type="ECO:0000313" key="2">
    <source>
        <dbReference type="Proteomes" id="UP000256269"/>
    </source>
</evidence>
<dbReference type="InterPro" id="IPR025324">
    <property type="entry name" value="DUF4230"/>
</dbReference>
<proteinExistence type="predicted"/>
<dbReference type="EMBL" id="QUNO01000006">
    <property type="protein sequence ID" value="REH46966.1"/>
    <property type="molecule type" value="Genomic_DNA"/>
</dbReference>
<gene>
    <name evidence="1" type="ORF">BCF44_106130</name>
</gene>